<dbReference type="InterPro" id="IPR011701">
    <property type="entry name" value="MFS"/>
</dbReference>
<feature type="transmembrane region" description="Helical" evidence="9">
    <location>
        <begin position="171"/>
        <end position="191"/>
    </location>
</feature>
<evidence type="ECO:0000256" key="2">
    <source>
        <dbReference type="ARBA" id="ARBA00006236"/>
    </source>
</evidence>
<evidence type="ECO:0000256" key="4">
    <source>
        <dbReference type="ARBA" id="ARBA00022475"/>
    </source>
</evidence>
<feature type="transmembrane region" description="Helical" evidence="9">
    <location>
        <begin position="220"/>
        <end position="244"/>
    </location>
</feature>
<protein>
    <submittedName>
        <fullName evidence="11">Multidrug effflux MFS transporter</fullName>
    </submittedName>
</protein>
<evidence type="ECO:0000256" key="8">
    <source>
        <dbReference type="SAM" id="MobiDB-lite"/>
    </source>
</evidence>
<feature type="transmembrane region" description="Helical" evidence="9">
    <location>
        <begin position="377"/>
        <end position="397"/>
    </location>
</feature>
<evidence type="ECO:0000256" key="1">
    <source>
        <dbReference type="ARBA" id="ARBA00004651"/>
    </source>
</evidence>
<evidence type="ECO:0000256" key="6">
    <source>
        <dbReference type="ARBA" id="ARBA00022989"/>
    </source>
</evidence>
<dbReference type="EMBL" id="JBHSDP010000006">
    <property type="protein sequence ID" value="MFC4327058.1"/>
    <property type="molecule type" value="Genomic_DNA"/>
</dbReference>
<keyword evidence="4" id="KW-1003">Cell membrane</keyword>
<dbReference type="Pfam" id="PF07690">
    <property type="entry name" value="MFS_1"/>
    <property type="match status" value="1"/>
</dbReference>
<keyword evidence="7 9" id="KW-0472">Membrane</keyword>
<proteinExistence type="inferred from homology"/>
<comment type="subcellular location">
    <subcellularLocation>
        <location evidence="1">Cell membrane</location>
        <topology evidence="1">Multi-pass membrane protein</topology>
    </subcellularLocation>
</comment>
<dbReference type="InterPro" id="IPR036259">
    <property type="entry name" value="MFS_trans_sf"/>
</dbReference>
<reference evidence="12" key="1">
    <citation type="journal article" date="2019" name="Int. J. Syst. Evol. Microbiol.">
        <title>The Global Catalogue of Microorganisms (GCM) 10K type strain sequencing project: providing services to taxonomists for standard genome sequencing and annotation.</title>
        <authorList>
            <consortium name="The Broad Institute Genomics Platform"/>
            <consortium name="The Broad Institute Genome Sequencing Center for Infectious Disease"/>
            <person name="Wu L."/>
            <person name="Ma J."/>
        </authorList>
    </citation>
    <scope>NUCLEOTIDE SEQUENCE [LARGE SCALE GENOMIC DNA]</scope>
    <source>
        <strain evidence="12">PCU 347</strain>
    </source>
</reference>
<dbReference type="Gene3D" id="1.20.1720.10">
    <property type="entry name" value="Multidrug resistance protein D"/>
    <property type="match status" value="1"/>
</dbReference>
<feature type="transmembrane region" description="Helical" evidence="9">
    <location>
        <begin position="108"/>
        <end position="129"/>
    </location>
</feature>
<keyword evidence="3" id="KW-0813">Transport</keyword>
<dbReference type="InterPro" id="IPR005829">
    <property type="entry name" value="Sugar_transporter_CS"/>
</dbReference>
<accession>A0ABV8T8X4</accession>
<feature type="domain" description="Major facilitator superfamily (MFS) profile" evidence="10">
    <location>
        <begin position="17"/>
        <end position="401"/>
    </location>
</feature>
<feature type="transmembrane region" description="Helical" evidence="9">
    <location>
        <begin position="141"/>
        <end position="159"/>
    </location>
</feature>
<evidence type="ECO:0000256" key="9">
    <source>
        <dbReference type="SAM" id="Phobius"/>
    </source>
</evidence>
<dbReference type="PROSITE" id="PS50850">
    <property type="entry name" value="MFS"/>
    <property type="match status" value="1"/>
</dbReference>
<dbReference type="RefSeq" id="WP_381736962.1">
    <property type="nucleotide sequence ID" value="NZ_JBHSDP010000006.1"/>
</dbReference>
<dbReference type="Proteomes" id="UP001595824">
    <property type="component" value="Unassembled WGS sequence"/>
</dbReference>
<comment type="caution">
    <text evidence="11">The sequence shown here is derived from an EMBL/GenBank/DDBJ whole genome shotgun (WGS) entry which is preliminary data.</text>
</comment>
<feature type="transmembrane region" description="Helical" evidence="9">
    <location>
        <begin position="83"/>
        <end position="102"/>
    </location>
</feature>
<dbReference type="SUPFAM" id="SSF103473">
    <property type="entry name" value="MFS general substrate transporter"/>
    <property type="match status" value="1"/>
</dbReference>
<dbReference type="PANTHER" id="PTHR43124">
    <property type="entry name" value="PURINE EFFLUX PUMP PBUE"/>
    <property type="match status" value="1"/>
</dbReference>
<dbReference type="InterPro" id="IPR050189">
    <property type="entry name" value="MFS_Efflux_Transporters"/>
</dbReference>
<evidence type="ECO:0000313" key="11">
    <source>
        <dbReference type="EMBL" id="MFC4327058.1"/>
    </source>
</evidence>
<organism evidence="11 12">
    <name type="scientific">Streptomyces andamanensis</name>
    <dbReference type="NCBI Taxonomy" id="1565035"/>
    <lineage>
        <taxon>Bacteria</taxon>
        <taxon>Bacillati</taxon>
        <taxon>Actinomycetota</taxon>
        <taxon>Actinomycetes</taxon>
        <taxon>Kitasatosporales</taxon>
        <taxon>Streptomycetaceae</taxon>
        <taxon>Streptomyces</taxon>
    </lineage>
</organism>
<dbReference type="PROSITE" id="PS00216">
    <property type="entry name" value="SUGAR_TRANSPORT_1"/>
    <property type="match status" value="1"/>
</dbReference>
<feature type="transmembrane region" description="Helical" evidence="9">
    <location>
        <begin position="256"/>
        <end position="275"/>
    </location>
</feature>
<gene>
    <name evidence="11" type="ORF">ACFPC0_04275</name>
</gene>
<comment type="similarity">
    <text evidence="2">Belongs to the major facilitator superfamily. Bcr/CmlA family.</text>
</comment>
<evidence type="ECO:0000256" key="5">
    <source>
        <dbReference type="ARBA" id="ARBA00022692"/>
    </source>
</evidence>
<name>A0ABV8T8X4_9ACTN</name>
<feature type="region of interest" description="Disordered" evidence="8">
    <location>
        <begin position="404"/>
        <end position="425"/>
    </location>
</feature>
<dbReference type="PANTHER" id="PTHR43124:SF3">
    <property type="entry name" value="CHLORAMPHENICOL EFFLUX PUMP RV0191"/>
    <property type="match status" value="1"/>
</dbReference>
<evidence type="ECO:0000256" key="7">
    <source>
        <dbReference type="ARBA" id="ARBA00023136"/>
    </source>
</evidence>
<feature type="transmembrane region" description="Helical" evidence="9">
    <location>
        <begin position="287"/>
        <end position="306"/>
    </location>
</feature>
<feature type="transmembrane region" description="Helical" evidence="9">
    <location>
        <begin position="312"/>
        <end position="329"/>
    </location>
</feature>
<dbReference type="InterPro" id="IPR004812">
    <property type="entry name" value="Efflux_drug-R_Bcr/CmlA"/>
</dbReference>
<keyword evidence="5 9" id="KW-0812">Transmembrane</keyword>
<keyword evidence="12" id="KW-1185">Reference proteome</keyword>
<evidence type="ECO:0000313" key="12">
    <source>
        <dbReference type="Proteomes" id="UP001595824"/>
    </source>
</evidence>
<feature type="transmembrane region" description="Helical" evidence="9">
    <location>
        <begin position="349"/>
        <end position="371"/>
    </location>
</feature>
<dbReference type="NCBIfam" id="TIGR00710">
    <property type="entry name" value="efflux_Bcr_CflA"/>
    <property type="match status" value="1"/>
</dbReference>
<sequence>MTADTISGARPMSARRAAFVLGSLEVFGPLSMDLSMPLLPRLARDLHTSDSLAQASMSVCMLGLAFGQLVAGPLSDRLGRRRPLLWGIALFTVFSLLCALAPTIEVLLVTRFLQGVTGSAGVVIALAAARDIASGIELARLLSLLGLVGALAPILAPVAGGQLTAVLDWRGLFVVLAAVGAALLAVAATLLPETLPAGLRHPGGFADTGRRFAVVLRDRLFVCYLLVGACTGTAFFTYLASISFVLQDGFHLGPRAFSAVFAANAVVAVLGSLCNRAVVRRAGPVRMYAAGTTATAVTALGLLLAVLAGAGLAVVLVLLALVLFCYGVISPNSSALALAGHGERAGTAAALLGMSGFAVGPVVAPLVSLGGSAETTMAVTMAAATAVAGVLVWTTVLPRLRSAGETAPVGGPGDRNTVKRPGVPR</sequence>
<keyword evidence="6 9" id="KW-1133">Transmembrane helix</keyword>
<evidence type="ECO:0000256" key="3">
    <source>
        <dbReference type="ARBA" id="ARBA00022448"/>
    </source>
</evidence>
<evidence type="ECO:0000259" key="10">
    <source>
        <dbReference type="PROSITE" id="PS50850"/>
    </source>
</evidence>
<dbReference type="InterPro" id="IPR020846">
    <property type="entry name" value="MFS_dom"/>
</dbReference>
<dbReference type="CDD" id="cd17320">
    <property type="entry name" value="MFS_MdfA_MDR_like"/>
    <property type="match status" value="1"/>
</dbReference>